<dbReference type="Gene3D" id="3.40.50.300">
    <property type="entry name" value="P-loop containing nucleotide triphosphate hydrolases"/>
    <property type="match status" value="1"/>
</dbReference>
<dbReference type="PANTHER" id="PTHR10039:SF15">
    <property type="entry name" value="NACHT DOMAIN-CONTAINING PROTEIN"/>
    <property type="match status" value="1"/>
</dbReference>
<organism evidence="3 4">
    <name type="scientific">Pterulicium gracile</name>
    <dbReference type="NCBI Taxonomy" id="1884261"/>
    <lineage>
        <taxon>Eukaryota</taxon>
        <taxon>Fungi</taxon>
        <taxon>Dikarya</taxon>
        <taxon>Basidiomycota</taxon>
        <taxon>Agaricomycotina</taxon>
        <taxon>Agaricomycetes</taxon>
        <taxon>Agaricomycetidae</taxon>
        <taxon>Agaricales</taxon>
        <taxon>Pleurotineae</taxon>
        <taxon>Pterulaceae</taxon>
        <taxon>Pterulicium</taxon>
    </lineage>
</organism>
<dbReference type="PANTHER" id="PTHR10039">
    <property type="entry name" value="AMELOGENIN"/>
    <property type="match status" value="1"/>
</dbReference>
<dbReference type="AlphaFoldDB" id="A0A5C3QMD4"/>
<dbReference type="InterPro" id="IPR027417">
    <property type="entry name" value="P-loop_NTPase"/>
</dbReference>
<feature type="domain" description="Nephrocystin 3-like N-terminal" evidence="2">
    <location>
        <begin position="72"/>
        <end position="168"/>
    </location>
</feature>
<keyword evidence="4" id="KW-1185">Reference proteome</keyword>
<dbReference type="InterPro" id="IPR056884">
    <property type="entry name" value="NPHP3-like_N"/>
</dbReference>
<proteinExistence type="predicted"/>
<name>A0A5C3QMD4_9AGAR</name>
<evidence type="ECO:0000259" key="2">
    <source>
        <dbReference type="Pfam" id="PF24883"/>
    </source>
</evidence>
<accession>A0A5C3QMD4</accession>
<evidence type="ECO:0000313" key="4">
    <source>
        <dbReference type="Proteomes" id="UP000305067"/>
    </source>
</evidence>
<sequence>MAAPFEASGARMNASGGGSILFGNTSTTNQTRNVHVQFTSTGQTNDMIPFFRQGSTNYRIPYDAAAGDHTPGTGIWFLASSEYVDWKNGEVLNMMCTGVPGAGKTVMSAAIINDLWKSHPKAVVLYVFNDATQEKLQTLQLFVLNFISQLLEQHSNGAPSNELLELYDTYKGSSATLPNRNERPPFLSKS</sequence>
<keyword evidence="1" id="KW-0677">Repeat</keyword>
<protein>
    <recommendedName>
        <fullName evidence="2">Nephrocystin 3-like N-terminal domain-containing protein</fullName>
    </recommendedName>
</protein>
<dbReference type="Proteomes" id="UP000305067">
    <property type="component" value="Unassembled WGS sequence"/>
</dbReference>
<evidence type="ECO:0000256" key="1">
    <source>
        <dbReference type="ARBA" id="ARBA00022737"/>
    </source>
</evidence>
<gene>
    <name evidence="3" type="ORF">BDV98DRAFT_410130</name>
</gene>
<dbReference type="Pfam" id="PF24883">
    <property type="entry name" value="NPHP3_N"/>
    <property type="match status" value="1"/>
</dbReference>
<dbReference type="STRING" id="1884261.A0A5C3QMD4"/>
<evidence type="ECO:0000313" key="3">
    <source>
        <dbReference type="EMBL" id="TFL02952.1"/>
    </source>
</evidence>
<reference evidence="3 4" key="1">
    <citation type="journal article" date="2019" name="Nat. Ecol. Evol.">
        <title>Megaphylogeny resolves global patterns of mushroom evolution.</title>
        <authorList>
            <person name="Varga T."/>
            <person name="Krizsan K."/>
            <person name="Foldi C."/>
            <person name="Dima B."/>
            <person name="Sanchez-Garcia M."/>
            <person name="Sanchez-Ramirez S."/>
            <person name="Szollosi G.J."/>
            <person name="Szarkandi J.G."/>
            <person name="Papp V."/>
            <person name="Albert L."/>
            <person name="Andreopoulos W."/>
            <person name="Angelini C."/>
            <person name="Antonin V."/>
            <person name="Barry K.W."/>
            <person name="Bougher N.L."/>
            <person name="Buchanan P."/>
            <person name="Buyck B."/>
            <person name="Bense V."/>
            <person name="Catcheside P."/>
            <person name="Chovatia M."/>
            <person name="Cooper J."/>
            <person name="Damon W."/>
            <person name="Desjardin D."/>
            <person name="Finy P."/>
            <person name="Geml J."/>
            <person name="Haridas S."/>
            <person name="Hughes K."/>
            <person name="Justo A."/>
            <person name="Karasinski D."/>
            <person name="Kautmanova I."/>
            <person name="Kiss B."/>
            <person name="Kocsube S."/>
            <person name="Kotiranta H."/>
            <person name="LaButti K.M."/>
            <person name="Lechner B.E."/>
            <person name="Liimatainen K."/>
            <person name="Lipzen A."/>
            <person name="Lukacs Z."/>
            <person name="Mihaltcheva S."/>
            <person name="Morgado L.N."/>
            <person name="Niskanen T."/>
            <person name="Noordeloos M.E."/>
            <person name="Ohm R.A."/>
            <person name="Ortiz-Santana B."/>
            <person name="Ovrebo C."/>
            <person name="Racz N."/>
            <person name="Riley R."/>
            <person name="Savchenko A."/>
            <person name="Shiryaev A."/>
            <person name="Soop K."/>
            <person name="Spirin V."/>
            <person name="Szebenyi C."/>
            <person name="Tomsovsky M."/>
            <person name="Tulloss R.E."/>
            <person name="Uehling J."/>
            <person name="Grigoriev I.V."/>
            <person name="Vagvolgyi C."/>
            <person name="Papp T."/>
            <person name="Martin F.M."/>
            <person name="Miettinen O."/>
            <person name="Hibbett D.S."/>
            <person name="Nagy L.G."/>
        </authorList>
    </citation>
    <scope>NUCLEOTIDE SEQUENCE [LARGE SCALE GENOMIC DNA]</scope>
    <source>
        <strain evidence="3 4">CBS 309.79</strain>
    </source>
</reference>
<dbReference type="OrthoDB" id="7464126at2759"/>
<dbReference type="EMBL" id="ML178821">
    <property type="protein sequence ID" value="TFL02952.1"/>
    <property type="molecule type" value="Genomic_DNA"/>
</dbReference>